<accession>A0A286U4D6</accession>
<sequence length="349" mass="39736">MGHEVKECHISLWGDKIDKTRTFVGVASKIQFVLRLMSIYPRLFIKYLFIGHHDIIFVGYFGHLDIFFIKLFSIFNKKKIVFDTFLSLYDTMVCDREMLKVGSFSARVVYSLDKYSCKLADVVILDTYAHIDYFNNTFGTPREKMARIFAGADTEIFSPGVQRKQNGKFNVLFMGKYTPLHGIEFIVKAAEIMKDDTGIQFTFIGKGQLYQKIRGMVVDAQLDNIHFIEWVKYEELPQYIANTDVCLGIFSDSLKASRVIPNKVFQYMAMGKAIITARTPGIVEGLKNGENALLCNPADPQDLSRAIIRLKEDGSLMNKIASSARETFLDVSGDNAIIHELECVLERIH</sequence>
<evidence type="ECO:0000313" key="1">
    <source>
        <dbReference type="EMBL" id="GAX62985.1"/>
    </source>
</evidence>
<name>A0A286U4D6_9BACT</name>
<dbReference type="Pfam" id="PF13692">
    <property type="entry name" value="Glyco_trans_1_4"/>
    <property type="match status" value="1"/>
</dbReference>
<organism evidence="1 2">
    <name type="scientific">Candidatus Scalindua japonica</name>
    <dbReference type="NCBI Taxonomy" id="1284222"/>
    <lineage>
        <taxon>Bacteria</taxon>
        <taxon>Pseudomonadati</taxon>
        <taxon>Planctomycetota</taxon>
        <taxon>Candidatus Brocadiia</taxon>
        <taxon>Candidatus Brocadiales</taxon>
        <taxon>Candidatus Scalinduaceae</taxon>
        <taxon>Candidatus Scalindua</taxon>
    </lineage>
</organism>
<proteinExistence type="predicted"/>
<dbReference type="Proteomes" id="UP000218542">
    <property type="component" value="Unassembled WGS sequence"/>
</dbReference>
<dbReference type="SUPFAM" id="SSF53756">
    <property type="entry name" value="UDP-Glycosyltransferase/glycogen phosphorylase"/>
    <property type="match status" value="1"/>
</dbReference>
<dbReference type="AlphaFoldDB" id="A0A286U4D6"/>
<protein>
    <submittedName>
        <fullName evidence="1">Glycosyl transferase group 1</fullName>
    </submittedName>
</protein>
<dbReference type="CDD" id="cd03794">
    <property type="entry name" value="GT4_WbuB-like"/>
    <property type="match status" value="1"/>
</dbReference>
<reference evidence="2" key="1">
    <citation type="journal article" date="2017" name="Environ. Microbiol. Rep.">
        <title>Genetic Diversity of Marine Anaerobic Ammonium-Oxidizing Bacteria as Revealed by Genomic and Proteomic Analyses of 'Candidatus Scalindua japonica'.</title>
        <authorList>
            <person name="Oshiki M."/>
            <person name="Mizuto K."/>
            <person name="Kimura Z."/>
            <person name="Kindaichi T."/>
            <person name="Satoh H."/>
            <person name="Okabe S."/>
        </authorList>
    </citation>
    <scope>NUCLEOTIDE SEQUENCE [LARGE SCALE GENOMIC DNA]</scope>
    <source>
        <strain evidence="2">husup-a2</strain>
    </source>
</reference>
<comment type="caution">
    <text evidence="1">The sequence shown here is derived from an EMBL/GenBank/DDBJ whole genome shotgun (WGS) entry which is preliminary data.</text>
</comment>
<dbReference type="GO" id="GO:0016740">
    <property type="term" value="F:transferase activity"/>
    <property type="evidence" value="ECO:0007669"/>
    <property type="project" value="UniProtKB-KW"/>
</dbReference>
<gene>
    <name evidence="1" type="ORF">SCALIN_C45_0143</name>
</gene>
<dbReference type="Gene3D" id="3.40.50.2000">
    <property type="entry name" value="Glycogen Phosphorylase B"/>
    <property type="match status" value="2"/>
</dbReference>
<dbReference type="PANTHER" id="PTHR12526">
    <property type="entry name" value="GLYCOSYLTRANSFERASE"/>
    <property type="match status" value="1"/>
</dbReference>
<dbReference type="EMBL" id="BAOS01000045">
    <property type="protein sequence ID" value="GAX62985.1"/>
    <property type="molecule type" value="Genomic_DNA"/>
</dbReference>
<keyword evidence="1" id="KW-0808">Transferase</keyword>
<evidence type="ECO:0000313" key="2">
    <source>
        <dbReference type="Proteomes" id="UP000218542"/>
    </source>
</evidence>
<keyword evidence="2" id="KW-1185">Reference proteome</keyword>